<proteinExistence type="predicted"/>
<dbReference type="EMBL" id="MT234338">
    <property type="protein sequence ID" value="QIW87201.1"/>
    <property type="molecule type" value="Genomic_DNA"/>
</dbReference>
<gene>
    <name evidence="1" type="ORF">Ab1vBOLIVR1_gp06</name>
</gene>
<accession>A0A858MSC2</accession>
<evidence type="ECO:0000313" key="2">
    <source>
        <dbReference type="Proteomes" id="UP000671973"/>
    </source>
</evidence>
<organism evidence="1 2">
    <name type="scientific">Agrobacterium phage OLIVR1</name>
    <dbReference type="NCBI Taxonomy" id="2723769"/>
    <lineage>
        <taxon>Viruses</taxon>
        <taxon>Duplodnaviria</taxon>
        <taxon>Heunggongvirae</taxon>
        <taxon>Uroviricota</taxon>
        <taxon>Caudoviricetes</taxon>
        <taxon>Schitoviridae</taxon>
        <taxon>Oliverunavirus</taxon>
        <taxon>Oliverunavirus OLIVR1</taxon>
    </lineage>
</organism>
<name>A0A858MSC2_9CAUD</name>
<protein>
    <submittedName>
        <fullName evidence="1">Uncharacterized protein</fullName>
    </submittedName>
</protein>
<reference evidence="1 2" key="1">
    <citation type="submission" date="2020-03" db="EMBL/GenBank/DDBJ databases">
        <authorList>
            <person name="Holtappels D."/>
            <person name="Bomans J.P.J."/>
            <person name="Lavigne R."/>
            <person name="Wagemans J."/>
        </authorList>
    </citation>
    <scope>NUCLEOTIDE SEQUENCE [LARGE SCALE GENOMIC DNA]</scope>
    <source>
        <strain evidence="1 2">OLIVR1</strain>
    </source>
</reference>
<sequence length="33" mass="3544">MISAGGCLLVDAWVHTPCYVGSIPTPPVYNLIR</sequence>
<dbReference type="Proteomes" id="UP000671973">
    <property type="component" value="Segment"/>
</dbReference>
<keyword evidence="2" id="KW-1185">Reference proteome</keyword>
<evidence type="ECO:0000313" key="1">
    <source>
        <dbReference type="EMBL" id="QIW87201.1"/>
    </source>
</evidence>